<dbReference type="CDD" id="cd16494">
    <property type="entry name" value="RING-CH-C4HC3_ZSWM2"/>
    <property type="match status" value="1"/>
</dbReference>
<comment type="caution">
    <text evidence="5">The sequence shown here is derived from an EMBL/GenBank/DDBJ whole genome shotgun (WGS) entry which is preliminary data.</text>
</comment>
<dbReference type="PANTHER" id="PTHR21540:SF0">
    <property type="entry name" value="PHD FAMILY PROTEIN"/>
    <property type="match status" value="1"/>
</dbReference>
<dbReference type="Gene3D" id="3.30.40.10">
    <property type="entry name" value="Zinc/RING finger domain, C3HC4 (zinc finger)"/>
    <property type="match status" value="1"/>
</dbReference>
<dbReference type="PROSITE" id="PS50089">
    <property type="entry name" value="ZF_RING_2"/>
    <property type="match status" value="1"/>
</dbReference>
<dbReference type="Proteomes" id="UP001600888">
    <property type="component" value="Unassembled WGS sequence"/>
</dbReference>
<feature type="region of interest" description="Disordered" evidence="2">
    <location>
        <begin position="1"/>
        <end position="92"/>
    </location>
</feature>
<keyword evidence="6" id="KW-1185">Reference proteome</keyword>
<proteinExistence type="predicted"/>
<feature type="domain" description="RING-type" evidence="3">
    <location>
        <begin position="236"/>
        <end position="292"/>
    </location>
</feature>
<dbReference type="EMBL" id="JBAWTH010000136">
    <property type="protein sequence ID" value="KAL2275360.1"/>
    <property type="molecule type" value="Genomic_DNA"/>
</dbReference>
<dbReference type="PANTHER" id="PTHR21540">
    <property type="entry name" value="RING FINGER AND SWIM DOMAIN-CONTAINING PROTEIN 2"/>
    <property type="match status" value="1"/>
</dbReference>
<dbReference type="InterPro" id="IPR039903">
    <property type="entry name" value="Zswim2"/>
</dbReference>
<sequence length="348" mass="38065">MGVQPDQSASDGPLPASSGNKRKRKRQPTAGHSPTDNNGTPAAPSRHDNCDEGDEEVASGVLVPDVKKKAKKPKDPSTADPPAEKRLRRSVQLLPAPTSLLLTRTSPLRFRPKAPSSFDAVYERATTQRFFLLSRTRSGTADCPEELFELTGSTGNIYRVHIQKQPTCSCPHGTAGNQCKHIVWCLKSILRAPHAHVYQLALLSTELRDIFANAPAPASEPGLEKDKNRKAVEGDCPICFEEMQAGDAKEPLVWCKAACGQNIHKECFEMWAATKETGSGVGRAVVSCPYCRSAWEGDNDMINKINTSGTPNSDGYINVADQLGISTERDYSTYSTWWTGHPGYRGRR</sequence>
<dbReference type="Pfam" id="PF13639">
    <property type="entry name" value="zf-RING_2"/>
    <property type="match status" value="1"/>
</dbReference>
<evidence type="ECO:0000313" key="6">
    <source>
        <dbReference type="Proteomes" id="UP001600888"/>
    </source>
</evidence>
<evidence type="ECO:0000256" key="2">
    <source>
        <dbReference type="SAM" id="MobiDB-lite"/>
    </source>
</evidence>
<evidence type="ECO:0000313" key="5">
    <source>
        <dbReference type="EMBL" id="KAL2275360.1"/>
    </source>
</evidence>
<evidence type="ECO:0008006" key="7">
    <source>
        <dbReference type="Google" id="ProtNLM"/>
    </source>
</evidence>
<feature type="domain" description="SWIM-type" evidence="4">
    <location>
        <begin position="158"/>
        <end position="190"/>
    </location>
</feature>
<dbReference type="PROSITE" id="PS50966">
    <property type="entry name" value="ZF_SWIM"/>
    <property type="match status" value="1"/>
</dbReference>
<dbReference type="SUPFAM" id="SSF57850">
    <property type="entry name" value="RING/U-box"/>
    <property type="match status" value="1"/>
</dbReference>
<feature type="compositionally biased region" description="Polar residues" evidence="2">
    <location>
        <begin position="1"/>
        <end position="10"/>
    </location>
</feature>
<protein>
    <recommendedName>
        <fullName evidence="7">Znf1p</fullName>
    </recommendedName>
</protein>
<dbReference type="InterPro" id="IPR007527">
    <property type="entry name" value="Znf_SWIM"/>
</dbReference>
<name>A0ABR4DYV3_9PEZI</name>
<evidence type="ECO:0000259" key="4">
    <source>
        <dbReference type="PROSITE" id="PS50966"/>
    </source>
</evidence>
<evidence type="ECO:0000256" key="1">
    <source>
        <dbReference type="PROSITE-ProRule" id="PRU00175"/>
    </source>
</evidence>
<reference evidence="5 6" key="1">
    <citation type="submission" date="2024-03" db="EMBL/GenBank/DDBJ databases">
        <title>A high-quality draft genome sequence of Diaporthe vaccinii, a causative agent of upright dieback and viscid rot disease in cranberry plants.</title>
        <authorList>
            <person name="Sarrasin M."/>
            <person name="Lang B.F."/>
            <person name="Burger G."/>
        </authorList>
    </citation>
    <scope>NUCLEOTIDE SEQUENCE [LARGE SCALE GENOMIC DNA]</scope>
    <source>
        <strain evidence="5 6">IS7</strain>
    </source>
</reference>
<feature type="compositionally biased region" description="Polar residues" evidence="2">
    <location>
        <begin position="30"/>
        <end position="40"/>
    </location>
</feature>
<dbReference type="InterPro" id="IPR013083">
    <property type="entry name" value="Znf_RING/FYVE/PHD"/>
</dbReference>
<keyword evidence="1" id="KW-0862">Zinc</keyword>
<feature type="compositionally biased region" description="Basic and acidic residues" evidence="2">
    <location>
        <begin position="73"/>
        <end position="85"/>
    </location>
</feature>
<keyword evidence="1" id="KW-0479">Metal-binding</keyword>
<accession>A0ABR4DYV3</accession>
<dbReference type="InterPro" id="IPR001841">
    <property type="entry name" value="Znf_RING"/>
</dbReference>
<keyword evidence="1" id="KW-0863">Zinc-finger</keyword>
<evidence type="ECO:0000259" key="3">
    <source>
        <dbReference type="PROSITE" id="PS50089"/>
    </source>
</evidence>
<gene>
    <name evidence="5" type="ORF">FJTKL_02111</name>
</gene>
<organism evidence="5 6">
    <name type="scientific">Diaporthe vaccinii</name>
    <dbReference type="NCBI Taxonomy" id="105482"/>
    <lineage>
        <taxon>Eukaryota</taxon>
        <taxon>Fungi</taxon>
        <taxon>Dikarya</taxon>
        <taxon>Ascomycota</taxon>
        <taxon>Pezizomycotina</taxon>
        <taxon>Sordariomycetes</taxon>
        <taxon>Sordariomycetidae</taxon>
        <taxon>Diaporthales</taxon>
        <taxon>Diaporthaceae</taxon>
        <taxon>Diaporthe</taxon>
        <taxon>Diaporthe eres species complex</taxon>
    </lineage>
</organism>